<gene>
    <name evidence="7" type="ORF">AKAME5_001626400</name>
</gene>
<dbReference type="PANTHER" id="PTHR12080:SF48">
    <property type="entry name" value="IMMUNOGLOBULIN SUBTYPE DOMAIN-CONTAINING PROTEIN"/>
    <property type="match status" value="1"/>
</dbReference>
<organism evidence="7 8">
    <name type="scientific">Lates japonicus</name>
    <name type="common">Japanese lates</name>
    <dbReference type="NCBI Taxonomy" id="270547"/>
    <lineage>
        <taxon>Eukaryota</taxon>
        <taxon>Metazoa</taxon>
        <taxon>Chordata</taxon>
        <taxon>Craniata</taxon>
        <taxon>Vertebrata</taxon>
        <taxon>Euteleostomi</taxon>
        <taxon>Actinopterygii</taxon>
        <taxon>Neopterygii</taxon>
        <taxon>Teleostei</taxon>
        <taxon>Neoteleostei</taxon>
        <taxon>Acanthomorphata</taxon>
        <taxon>Carangaria</taxon>
        <taxon>Carangaria incertae sedis</taxon>
        <taxon>Centropomidae</taxon>
        <taxon>Lates</taxon>
    </lineage>
</organism>
<dbReference type="Proteomes" id="UP001279410">
    <property type="component" value="Unassembled WGS sequence"/>
</dbReference>
<dbReference type="GO" id="GO:0016020">
    <property type="term" value="C:membrane"/>
    <property type="evidence" value="ECO:0007669"/>
    <property type="project" value="UniProtKB-SubCell"/>
</dbReference>
<sequence>MTAGRHQRLSCILTYGALLLLVVSHHERLSDPVLTISSTWHASDESCTVLLECTVTSDSSVTYKWAVRNQSLSGSRLQYILRPQDGETTFTCTVSNSVGVKSVFKNEKCSNETYEKTDPLKQATRMKLHSMCTPLFYAVMALSMKQRKPLKILESVHLNDPG</sequence>
<dbReference type="PANTHER" id="PTHR12080">
    <property type="entry name" value="SIGNALING LYMPHOCYTIC ACTIVATION MOLECULE"/>
    <property type="match status" value="1"/>
</dbReference>
<evidence type="ECO:0000313" key="7">
    <source>
        <dbReference type="EMBL" id="GLD64738.1"/>
    </source>
</evidence>
<name>A0AAD3N0W0_LATJO</name>
<dbReference type="SUPFAM" id="SSF48726">
    <property type="entry name" value="Immunoglobulin"/>
    <property type="match status" value="1"/>
</dbReference>
<comment type="caution">
    <text evidence="7">The sequence shown here is derived from an EMBL/GenBank/DDBJ whole genome shotgun (WGS) entry which is preliminary data.</text>
</comment>
<evidence type="ECO:0000256" key="3">
    <source>
        <dbReference type="ARBA" id="ARBA00023136"/>
    </source>
</evidence>
<feature type="signal peptide" evidence="5">
    <location>
        <begin position="1"/>
        <end position="24"/>
    </location>
</feature>
<dbReference type="EMBL" id="BRZM01000070">
    <property type="protein sequence ID" value="GLD64738.1"/>
    <property type="molecule type" value="Genomic_DNA"/>
</dbReference>
<dbReference type="AlphaFoldDB" id="A0AAD3N0W0"/>
<reference evidence="7" key="1">
    <citation type="submission" date="2022-08" db="EMBL/GenBank/DDBJ databases">
        <title>Genome sequencing of akame (Lates japonicus).</title>
        <authorList>
            <person name="Hashiguchi Y."/>
            <person name="Takahashi H."/>
        </authorList>
    </citation>
    <scope>NUCLEOTIDE SEQUENCE</scope>
    <source>
        <strain evidence="7">Kochi</strain>
    </source>
</reference>
<feature type="chain" id="PRO_5041959240" description="Ig-like domain-containing protein" evidence="5">
    <location>
        <begin position="25"/>
        <end position="162"/>
    </location>
</feature>
<dbReference type="PROSITE" id="PS50835">
    <property type="entry name" value="IG_LIKE"/>
    <property type="match status" value="1"/>
</dbReference>
<feature type="domain" description="Ig-like" evidence="6">
    <location>
        <begin position="32"/>
        <end position="110"/>
    </location>
</feature>
<proteinExistence type="predicted"/>
<evidence type="ECO:0000259" key="6">
    <source>
        <dbReference type="PROSITE" id="PS50835"/>
    </source>
</evidence>
<dbReference type="InterPro" id="IPR015631">
    <property type="entry name" value="CD2/SLAM_rcpt"/>
</dbReference>
<dbReference type="InterPro" id="IPR007110">
    <property type="entry name" value="Ig-like_dom"/>
</dbReference>
<accession>A0AAD3N0W0</accession>
<evidence type="ECO:0000313" key="8">
    <source>
        <dbReference type="Proteomes" id="UP001279410"/>
    </source>
</evidence>
<evidence type="ECO:0000256" key="5">
    <source>
        <dbReference type="SAM" id="SignalP"/>
    </source>
</evidence>
<keyword evidence="8" id="KW-1185">Reference proteome</keyword>
<dbReference type="InterPro" id="IPR036179">
    <property type="entry name" value="Ig-like_dom_sf"/>
</dbReference>
<evidence type="ECO:0000256" key="1">
    <source>
        <dbReference type="ARBA" id="ARBA00004370"/>
    </source>
</evidence>
<protein>
    <recommendedName>
        <fullName evidence="6">Ig-like domain-containing protein</fullName>
    </recommendedName>
</protein>
<keyword evidence="3" id="KW-0472">Membrane</keyword>
<dbReference type="InterPro" id="IPR013783">
    <property type="entry name" value="Ig-like_fold"/>
</dbReference>
<keyword evidence="4" id="KW-0325">Glycoprotein</keyword>
<dbReference type="Gene3D" id="2.60.40.10">
    <property type="entry name" value="Immunoglobulins"/>
    <property type="match status" value="1"/>
</dbReference>
<comment type="subcellular location">
    <subcellularLocation>
        <location evidence="1">Membrane</location>
    </subcellularLocation>
</comment>
<evidence type="ECO:0000256" key="2">
    <source>
        <dbReference type="ARBA" id="ARBA00022729"/>
    </source>
</evidence>
<keyword evidence="2 5" id="KW-0732">Signal</keyword>
<evidence type="ECO:0000256" key="4">
    <source>
        <dbReference type="ARBA" id="ARBA00023180"/>
    </source>
</evidence>